<dbReference type="CDD" id="cd02801">
    <property type="entry name" value="DUS_like_FMN"/>
    <property type="match status" value="1"/>
</dbReference>
<comment type="similarity">
    <text evidence="9">Belongs to the Dus family. DusA subfamily.</text>
</comment>
<comment type="function">
    <text evidence="9">Catalyzes the synthesis of 5,6-dihydrouridine (D), a modified base found in the D-loop of most tRNAs, via the reduction of the C5-C6 double bond in target uridines. Specifically modifies U20 and U20a in tRNAs.</text>
</comment>
<keyword evidence="3 9" id="KW-0285">Flavoprotein</keyword>
<dbReference type="RefSeq" id="WP_183750109.1">
    <property type="nucleotide sequence ID" value="NZ_JACICC010000001.1"/>
</dbReference>
<feature type="site" description="Interacts with tRNA; defines subfamily-specific binding signature" evidence="9">
    <location>
        <position position="318"/>
    </location>
</feature>
<evidence type="ECO:0000313" key="15">
    <source>
        <dbReference type="EMBL" id="MBB3808061.1"/>
    </source>
</evidence>
<feature type="site" description="Interacts with tRNA; defines subfamily-specific binding signature" evidence="9">
    <location>
        <position position="194"/>
    </location>
</feature>
<comment type="similarity">
    <text evidence="10">Belongs to the dus family.</text>
</comment>
<keyword evidence="4 9" id="KW-0288">FMN</keyword>
<evidence type="ECO:0000256" key="2">
    <source>
        <dbReference type="ARBA" id="ARBA00022555"/>
    </source>
</evidence>
<keyword evidence="6 9" id="KW-0521">NADP</keyword>
<comment type="caution">
    <text evidence="9">Lacks conserved residue(s) required for the propagation of feature annotation.</text>
</comment>
<reference evidence="15 16" key="1">
    <citation type="submission" date="2020-08" db="EMBL/GenBank/DDBJ databases">
        <title>Genomic Encyclopedia of Type Strains, Phase IV (KMG-IV): sequencing the most valuable type-strain genomes for metagenomic binning, comparative biology and taxonomic classification.</title>
        <authorList>
            <person name="Goeker M."/>
        </authorList>
    </citation>
    <scope>NUCLEOTIDE SEQUENCE [LARGE SCALE GENOMIC DNA]</scope>
    <source>
        <strain evidence="15 16">DSM 28760</strain>
    </source>
</reference>
<dbReference type="NCBIfam" id="NF008774">
    <property type="entry name" value="PRK11815.1"/>
    <property type="match status" value="1"/>
</dbReference>
<dbReference type="Pfam" id="PF01207">
    <property type="entry name" value="Dus"/>
    <property type="match status" value="1"/>
</dbReference>
<dbReference type="GO" id="GO:0102264">
    <property type="term" value="F:tRNA-dihydrouridine20 synthase activity"/>
    <property type="evidence" value="ECO:0007669"/>
    <property type="project" value="UniProtKB-EC"/>
</dbReference>
<feature type="site" description="Interacts with tRNA; defines subfamily-specific binding signature" evidence="9">
    <location>
        <position position="315"/>
    </location>
</feature>
<gene>
    <name evidence="9" type="primary">dusA</name>
    <name evidence="15" type="ORF">FHS81_000115</name>
</gene>
<feature type="active site" description="Proton donor" evidence="9 11">
    <location>
        <position position="111"/>
    </location>
</feature>
<keyword evidence="8 9" id="KW-0560">Oxidoreductase</keyword>
<feature type="binding site" evidence="9 12">
    <location>
        <position position="81"/>
    </location>
    <ligand>
        <name>FMN</name>
        <dbReference type="ChEBI" id="CHEBI:58210"/>
    </ligand>
</feature>
<dbReference type="InterPro" id="IPR018517">
    <property type="entry name" value="tRNA_hU_synthase_CS"/>
</dbReference>
<dbReference type="GO" id="GO:0000049">
    <property type="term" value="F:tRNA binding"/>
    <property type="evidence" value="ECO:0007669"/>
    <property type="project" value="UniProtKB-UniRule"/>
</dbReference>
<dbReference type="InterPro" id="IPR035587">
    <property type="entry name" value="DUS-like_FMN-bd"/>
</dbReference>
<feature type="binding site" evidence="9 12">
    <location>
        <begin position="249"/>
        <end position="250"/>
    </location>
    <ligand>
        <name>FMN</name>
        <dbReference type="ChEBI" id="CHEBI:58210"/>
    </ligand>
</feature>
<comment type="catalytic activity">
    <reaction evidence="9">
        <text>5,6-dihydrouridine(20) in tRNA + NADP(+) = uridine(20) in tRNA + NADPH + H(+)</text>
        <dbReference type="Rhea" id="RHEA:53336"/>
        <dbReference type="Rhea" id="RHEA-COMP:13533"/>
        <dbReference type="Rhea" id="RHEA-COMP:13534"/>
        <dbReference type="ChEBI" id="CHEBI:15378"/>
        <dbReference type="ChEBI" id="CHEBI:57783"/>
        <dbReference type="ChEBI" id="CHEBI:58349"/>
        <dbReference type="ChEBI" id="CHEBI:65315"/>
        <dbReference type="ChEBI" id="CHEBI:74443"/>
        <dbReference type="EC" id="1.3.1.91"/>
    </reaction>
</comment>
<keyword evidence="5 9" id="KW-0819">tRNA processing</keyword>
<keyword evidence="2 9" id="KW-0820">tRNA-binding</keyword>
<evidence type="ECO:0000256" key="7">
    <source>
        <dbReference type="ARBA" id="ARBA00022884"/>
    </source>
</evidence>
<evidence type="ECO:0000256" key="10">
    <source>
        <dbReference type="PIRNR" id="PIRNR006621"/>
    </source>
</evidence>
<feature type="site" description="Interacts with tRNA" evidence="9">
    <location>
        <position position="108"/>
    </location>
</feature>
<comment type="catalytic activity">
    <reaction evidence="9">
        <text>5,6-dihydrouridine(20a) in tRNA + NAD(+) = uridine(20a) in tRNA + NADH + H(+)</text>
        <dbReference type="Rhea" id="RHEA:53348"/>
        <dbReference type="Rhea" id="RHEA-COMP:13535"/>
        <dbReference type="Rhea" id="RHEA-COMP:13536"/>
        <dbReference type="ChEBI" id="CHEBI:15378"/>
        <dbReference type="ChEBI" id="CHEBI:57540"/>
        <dbReference type="ChEBI" id="CHEBI:57945"/>
        <dbReference type="ChEBI" id="CHEBI:65315"/>
        <dbReference type="ChEBI" id="CHEBI:74443"/>
    </reaction>
</comment>
<comment type="caution">
    <text evidence="15">The sequence shown here is derived from an EMBL/GenBank/DDBJ whole genome shotgun (WGS) entry which is preliminary data.</text>
</comment>
<comment type="cofactor">
    <cofactor evidence="1 9 10 12">
        <name>FMN</name>
        <dbReference type="ChEBI" id="CHEBI:58210"/>
    </cofactor>
</comment>
<evidence type="ECO:0000256" key="11">
    <source>
        <dbReference type="PIRSR" id="PIRSR006621-1"/>
    </source>
</evidence>
<dbReference type="PROSITE" id="PS01136">
    <property type="entry name" value="UPF0034"/>
    <property type="match status" value="1"/>
</dbReference>
<feature type="binding site" evidence="9 12">
    <location>
        <position position="182"/>
    </location>
    <ligand>
        <name>FMN</name>
        <dbReference type="ChEBI" id="CHEBI:58210"/>
    </ligand>
</feature>
<dbReference type="Gene3D" id="1.20.120.1460">
    <property type="match status" value="1"/>
</dbReference>
<dbReference type="AlphaFoldDB" id="A0A7W5Z127"/>
<feature type="region of interest" description="Disordered" evidence="13">
    <location>
        <begin position="343"/>
        <end position="375"/>
    </location>
</feature>
<evidence type="ECO:0000313" key="16">
    <source>
        <dbReference type="Proteomes" id="UP000537592"/>
    </source>
</evidence>
<dbReference type="InterPro" id="IPR004653">
    <property type="entry name" value="DusA"/>
</dbReference>
<dbReference type="EC" id="1.3.1.91" evidence="9"/>
<evidence type="ECO:0000256" key="8">
    <source>
        <dbReference type="ARBA" id="ARBA00023002"/>
    </source>
</evidence>
<organism evidence="15 16">
    <name type="scientific">Pseudochelatococcus contaminans</name>
    <dbReference type="NCBI Taxonomy" id="1538103"/>
    <lineage>
        <taxon>Bacteria</taxon>
        <taxon>Pseudomonadati</taxon>
        <taxon>Pseudomonadota</taxon>
        <taxon>Alphaproteobacteria</taxon>
        <taxon>Hyphomicrobiales</taxon>
        <taxon>Chelatococcaceae</taxon>
        <taxon>Pseudochelatococcus</taxon>
    </lineage>
</organism>
<dbReference type="GO" id="GO:0010181">
    <property type="term" value="F:FMN binding"/>
    <property type="evidence" value="ECO:0007669"/>
    <property type="project" value="UniProtKB-UniRule"/>
</dbReference>
<dbReference type="PANTHER" id="PTHR42907">
    <property type="entry name" value="FMN-LINKED OXIDOREDUCTASES SUPERFAMILY PROTEIN"/>
    <property type="match status" value="1"/>
</dbReference>
<accession>A0A7W5Z127</accession>
<name>A0A7W5Z127_9HYPH</name>
<protein>
    <recommendedName>
        <fullName evidence="9">tRNA-dihydrouridine(20/20a) synthase</fullName>
        <ecNumber evidence="9">1.3.1.91</ecNumber>
    </recommendedName>
    <alternativeName>
        <fullName evidence="9">U20-specific dihydrouridine synthase</fullName>
        <shortName evidence="9">U20-specific Dus</shortName>
    </alternativeName>
    <alternativeName>
        <fullName evidence="9">tRNA-dihydrouridine synthase A</fullName>
    </alternativeName>
</protein>
<evidence type="ECO:0000256" key="5">
    <source>
        <dbReference type="ARBA" id="ARBA00022694"/>
    </source>
</evidence>
<dbReference type="EMBL" id="JACICC010000001">
    <property type="protein sequence ID" value="MBB3808061.1"/>
    <property type="molecule type" value="Genomic_DNA"/>
</dbReference>
<dbReference type="InterPro" id="IPR013785">
    <property type="entry name" value="Aldolase_TIM"/>
</dbReference>
<feature type="site" description="Interacts with tRNA" evidence="9">
    <location>
        <position position="197"/>
    </location>
</feature>
<evidence type="ECO:0000256" key="4">
    <source>
        <dbReference type="ARBA" id="ARBA00022643"/>
    </source>
</evidence>
<dbReference type="PANTHER" id="PTHR42907:SF1">
    <property type="entry name" value="FMN-LINKED OXIDOREDUCTASES SUPERFAMILY PROTEIN"/>
    <property type="match status" value="1"/>
</dbReference>
<evidence type="ECO:0000256" key="12">
    <source>
        <dbReference type="PIRSR" id="PIRSR006621-2"/>
    </source>
</evidence>
<comment type="catalytic activity">
    <reaction evidence="9">
        <text>5,6-dihydrouridine(20a) in tRNA + NADP(+) = uridine(20a) in tRNA + NADPH + H(+)</text>
        <dbReference type="Rhea" id="RHEA:53344"/>
        <dbReference type="Rhea" id="RHEA-COMP:13535"/>
        <dbReference type="Rhea" id="RHEA-COMP:13536"/>
        <dbReference type="ChEBI" id="CHEBI:15378"/>
        <dbReference type="ChEBI" id="CHEBI:57783"/>
        <dbReference type="ChEBI" id="CHEBI:58349"/>
        <dbReference type="ChEBI" id="CHEBI:65315"/>
        <dbReference type="ChEBI" id="CHEBI:74443"/>
    </reaction>
</comment>
<keyword evidence="7 9" id="KW-0694">RNA-binding</keyword>
<evidence type="ECO:0000256" key="6">
    <source>
        <dbReference type="ARBA" id="ARBA00022857"/>
    </source>
</evidence>
<dbReference type="SUPFAM" id="SSF51395">
    <property type="entry name" value="FMN-linked oxidoreductases"/>
    <property type="match status" value="1"/>
</dbReference>
<evidence type="ECO:0000256" key="3">
    <source>
        <dbReference type="ARBA" id="ARBA00022630"/>
    </source>
</evidence>
<comment type="catalytic activity">
    <reaction evidence="9">
        <text>5,6-dihydrouridine(20) in tRNA + NAD(+) = uridine(20) in tRNA + NADH + H(+)</text>
        <dbReference type="Rhea" id="RHEA:53340"/>
        <dbReference type="Rhea" id="RHEA-COMP:13533"/>
        <dbReference type="Rhea" id="RHEA-COMP:13534"/>
        <dbReference type="ChEBI" id="CHEBI:15378"/>
        <dbReference type="ChEBI" id="CHEBI:57540"/>
        <dbReference type="ChEBI" id="CHEBI:57945"/>
        <dbReference type="ChEBI" id="CHEBI:65315"/>
        <dbReference type="ChEBI" id="CHEBI:74443"/>
        <dbReference type="EC" id="1.3.1.91"/>
    </reaction>
</comment>
<dbReference type="GO" id="GO:0050660">
    <property type="term" value="F:flavin adenine dinucleotide binding"/>
    <property type="evidence" value="ECO:0007669"/>
    <property type="project" value="InterPro"/>
</dbReference>
<feature type="binding site" evidence="9 12">
    <location>
        <begin position="222"/>
        <end position="224"/>
    </location>
    <ligand>
        <name>FMN</name>
        <dbReference type="ChEBI" id="CHEBI:58210"/>
    </ligand>
</feature>
<evidence type="ECO:0000256" key="9">
    <source>
        <dbReference type="HAMAP-Rule" id="MF_02041"/>
    </source>
</evidence>
<dbReference type="InterPro" id="IPR001269">
    <property type="entry name" value="DUS_fam"/>
</dbReference>
<feature type="binding site" evidence="9 12">
    <location>
        <position position="150"/>
    </location>
    <ligand>
        <name>FMN</name>
        <dbReference type="ChEBI" id="CHEBI:58210"/>
    </ligand>
</feature>
<proteinExistence type="inferred from homology"/>
<dbReference type="Gene3D" id="3.20.20.70">
    <property type="entry name" value="Aldolase class I"/>
    <property type="match status" value="1"/>
</dbReference>
<keyword evidence="12" id="KW-0547">Nucleotide-binding</keyword>
<evidence type="ECO:0000256" key="13">
    <source>
        <dbReference type="SAM" id="MobiDB-lite"/>
    </source>
</evidence>
<feature type="domain" description="DUS-like FMN-binding" evidence="14">
    <location>
        <begin position="26"/>
        <end position="339"/>
    </location>
</feature>
<keyword evidence="16" id="KW-1185">Reference proteome</keyword>
<dbReference type="PIRSF" id="PIRSF006621">
    <property type="entry name" value="Dus"/>
    <property type="match status" value="1"/>
</dbReference>
<evidence type="ECO:0000259" key="14">
    <source>
        <dbReference type="Pfam" id="PF01207"/>
    </source>
</evidence>
<dbReference type="Proteomes" id="UP000537592">
    <property type="component" value="Unassembled WGS sequence"/>
</dbReference>
<sequence>MRQDEATATEGSTSPIKPFSGARYAVAPMIEWTDRHCRYFHRLLSRRVLLYTEMISTGAIVFGDRARYLDYSAAEHPVAIQLGGSDPDHLARAARICADWGYDEVNLNVGCPSDRVQNGRFGACLMREPAVVGECVAAMKAAVTIPVTVKCRIGVDDQDPEEALDALAHAVIAAGVDGLVVHARKAWLKGLSPKENRDIPPLDYGRAHRLKTKWPALPIMLNGGLVSLDAAEEAIAGRDGPALDGAMIGRAAYQNPELLLGVDPLTTGEPSPLADGFEAVEAYMPYVEEQLRLGVRLHLLARPLLGLFPGRRGARLFRRHLSTETLRADAGIEVLREALDKVDRADTDASGTQTHGLNPETEPEISNTSPLRRAS</sequence>
<evidence type="ECO:0000256" key="1">
    <source>
        <dbReference type="ARBA" id="ARBA00001917"/>
    </source>
</evidence>
<dbReference type="HAMAP" id="MF_02041">
    <property type="entry name" value="DusA_subfam"/>
    <property type="match status" value="1"/>
</dbReference>
<feature type="compositionally biased region" description="Polar residues" evidence="13">
    <location>
        <begin position="364"/>
        <end position="375"/>
    </location>
</feature>